<evidence type="ECO:0000313" key="3">
    <source>
        <dbReference type="EMBL" id="KAG8072975.1"/>
    </source>
</evidence>
<evidence type="ECO:0000256" key="2">
    <source>
        <dbReference type="SAM" id="SignalP"/>
    </source>
</evidence>
<gene>
    <name evidence="3" type="ORF">GUJ93_ZPchr0006g45584</name>
</gene>
<dbReference type="OrthoDB" id="747994at2759"/>
<feature type="signal peptide" evidence="2">
    <location>
        <begin position="1"/>
        <end position="18"/>
    </location>
</feature>
<proteinExistence type="predicted"/>
<dbReference type="Proteomes" id="UP000729402">
    <property type="component" value="Unassembled WGS sequence"/>
</dbReference>
<name>A0A8J5VN03_ZIZPA</name>
<dbReference type="AlphaFoldDB" id="A0A8J5VN03"/>
<dbReference type="PANTHER" id="PTHR37756">
    <property type="entry name" value="TRANSMEMBRANE PROTEIN"/>
    <property type="match status" value="1"/>
</dbReference>
<evidence type="ECO:0008006" key="5">
    <source>
        <dbReference type="Google" id="ProtNLM"/>
    </source>
</evidence>
<reference evidence="3" key="1">
    <citation type="journal article" date="2021" name="bioRxiv">
        <title>Whole Genome Assembly and Annotation of Northern Wild Rice, Zizania palustris L., Supports a Whole Genome Duplication in the Zizania Genus.</title>
        <authorList>
            <person name="Haas M."/>
            <person name="Kono T."/>
            <person name="Macchietto M."/>
            <person name="Millas R."/>
            <person name="McGilp L."/>
            <person name="Shao M."/>
            <person name="Duquette J."/>
            <person name="Hirsch C.N."/>
            <person name="Kimball J."/>
        </authorList>
    </citation>
    <scope>NUCLEOTIDE SEQUENCE</scope>
    <source>
        <tissue evidence="3">Fresh leaf tissue</tissue>
    </source>
</reference>
<dbReference type="EMBL" id="JAAALK010000283">
    <property type="protein sequence ID" value="KAG8072975.1"/>
    <property type="molecule type" value="Genomic_DNA"/>
</dbReference>
<feature type="region of interest" description="Disordered" evidence="1">
    <location>
        <begin position="42"/>
        <end position="77"/>
    </location>
</feature>
<keyword evidence="2" id="KW-0732">Signal</keyword>
<protein>
    <recommendedName>
        <fullName evidence="5">Transmembrane protein</fullName>
    </recommendedName>
</protein>
<feature type="chain" id="PRO_5035171623" description="Transmembrane protein" evidence="2">
    <location>
        <begin position="19"/>
        <end position="77"/>
    </location>
</feature>
<dbReference type="PANTHER" id="PTHR37756:SF1">
    <property type="entry name" value="TRANSMEMBRANE PROTEIN"/>
    <property type="match status" value="1"/>
</dbReference>
<evidence type="ECO:0000313" key="4">
    <source>
        <dbReference type="Proteomes" id="UP000729402"/>
    </source>
</evidence>
<organism evidence="3 4">
    <name type="scientific">Zizania palustris</name>
    <name type="common">Northern wild rice</name>
    <dbReference type="NCBI Taxonomy" id="103762"/>
    <lineage>
        <taxon>Eukaryota</taxon>
        <taxon>Viridiplantae</taxon>
        <taxon>Streptophyta</taxon>
        <taxon>Embryophyta</taxon>
        <taxon>Tracheophyta</taxon>
        <taxon>Spermatophyta</taxon>
        <taxon>Magnoliopsida</taxon>
        <taxon>Liliopsida</taxon>
        <taxon>Poales</taxon>
        <taxon>Poaceae</taxon>
        <taxon>BOP clade</taxon>
        <taxon>Oryzoideae</taxon>
        <taxon>Oryzeae</taxon>
        <taxon>Zizaniinae</taxon>
        <taxon>Zizania</taxon>
    </lineage>
</organism>
<reference evidence="3" key="2">
    <citation type="submission" date="2021-02" db="EMBL/GenBank/DDBJ databases">
        <authorList>
            <person name="Kimball J.A."/>
            <person name="Haas M.W."/>
            <person name="Macchietto M."/>
            <person name="Kono T."/>
            <person name="Duquette J."/>
            <person name="Shao M."/>
        </authorList>
    </citation>
    <scope>NUCLEOTIDE SEQUENCE</scope>
    <source>
        <tissue evidence="3">Fresh leaf tissue</tissue>
    </source>
</reference>
<keyword evidence="4" id="KW-1185">Reference proteome</keyword>
<sequence length="77" mass="8567">MVCLACLLPLFLIPVVNALPLLFHLVLGRIYQLFGWEYRRPERVPPACPYKPAAKKGDEGASESKPQSAAAEDKKED</sequence>
<evidence type="ECO:0000256" key="1">
    <source>
        <dbReference type="SAM" id="MobiDB-lite"/>
    </source>
</evidence>
<comment type="caution">
    <text evidence="3">The sequence shown here is derived from an EMBL/GenBank/DDBJ whole genome shotgun (WGS) entry which is preliminary data.</text>
</comment>
<accession>A0A8J5VN03</accession>